<protein>
    <recommendedName>
        <fullName evidence="3">DUF3447 domain-containing protein</fullName>
    </recommendedName>
</protein>
<organism evidence="1 2">
    <name type="scientific">Tritrichomonas musculus</name>
    <dbReference type="NCBI Taxonomy" id="1915356"/>
    <lineage>
        <taxon>Eukaryota</taxon>
        <taxon>Metamonada</taxon>
        <taxon>Parabasalia</taxon>
        <taxon>Tritrichomonadida</taxon>
        <taxon>Tritrichomonadidae</taxon>
        <taxon>Tritrichomonas</taxon>
    </lineage>
</organism>
<sequence length="310" mass="36725">MDIVHSHIHFYFLCISTKFLTIDEVIDQMQLTVTTEKIANKPYIVYYILLYFSPIIKTKNNEFYKFLCDQFDHNIKIVMDYSKSLLRHWGHLPERLLWINDFIIQNKSKIMDKEEWIEREAILKNGFSENSIESIIVNDDVDQLQEFISKSGIDIDDFKCKDSFLLYQEIFGKNDIFLLNFAAALNSIQCFKYLLLNKVKPDNFYSDLMIYSVKGGNPEIVRILYQRKFSLDGCLVASFLFFHFDIFQWIYQMRNENGDEILLETIKNDCLLSFSLHSLKFLCEVDSQDKNSSKKDQLLDIINKKLLDYS</sequence>
<reference evidence="1 2" key="1">
    <citation type="submission" date="2024-04" db="EMBL/GenBank/DDBJ databases">
        <title>Tritrichomonas musculus Genome.</title>
        <authorList>
            <person name="Alves-Ferreira E."/>
            <person name="Grigg M."/>
            <person name="Lorenzi H."/>
            <person name="Galac M."/>
        </authorList>
    </citation>
    <scope>NUCLEOTIDE SEQUENCE [LARGE SCALE GENOMIC DNA]</scope>
    <source>
        <strain evidence="1 2">EAF2021</strain>
    </source>
</reference>
<dbReference type="Proteomes" id="UP001470230">
    <property type="component" value="Unassembled WGS sequence"/>
</dbReference>
<evidence type="ECO:0008006" key="3">
    <source>
        <dbReference type="Google" id="ProtNLM"/>
    </source>
</evidence>
<gene>
    <name evidence="1" type="ORF">M9Y10_014177</name>
</gene>
<comment type="caution">
    <text evidence="1">The sequence shown here is derived from an EMBL/GenBank/DDBJ whole genome shotgun (WGS) entry which is preliminary data.</text>
</comment>
<proteinExistence type="predicted"/>
<evidence type="ECO:0000313" key="2">
    <source>
        <dbReference type="Proteomes" id="UP001470230"/>
    </source>
</evidence>
<dbReference type="PANTHER" id="PTHR24159">
    <property type="match status" value="1"/>
</dbReference>
<dbReference type="SUPFAM" id="SSF48403">
    <property type="entry name" value="Ankyrin repeat"/>
    <property type="match status" value="1"/>
</dbReference>
<evidence type="ECO:0000313" key="1">
    <source>
        <dbReference type="EMBL" id="KAK8896280.1"/>
    </source>
</evidence>
<dbReference type="InterPro" id="IPR036770">
    <property type="entry name" value="Ankyrin_rpt-contain_sf"/>
</dbReference>
<accession>A0ABR2KYV2</accession>
<dbReference type="EMBL" id="JAPFFF010000002">
    <property type="protein sequence ID" value="KAK8896280.1"/>
    <property type="molecule type" value="Genomic_DNA"/>
</dbReference>
<keyword evidence="2" id="KW-1185">Reference proteome</keyword>
<dbReference type="PANTHER" id="PTHR24159:SF5">
    <property type="entry name" value="ANK_REP_REGION DOMAIN-CONTAINING PROTEIN"/>
    <property type="match status" value="1"/>
</dbReference>
<name>A0ABR2KYV2_9EUKA</name>